<evidence type="ECO:0000259" key="8">
    <source>
        <dbReference type="Pfam" id="PF13382"/>
    </source>
</evidence>
<dbReference type="PANTHER" id="PTHR11113:SF2">
    <property type="entry name" value="ADENINE DEAMINASE"/>
    <property type="match status" value="1"/>
</dbReference>
<protein>
    <recommendedName>
        <fullName evidence="2 6">Adenine deaminase</fullName>
        <shortName evidence="6">Adenase</shortName>
        <shortName evidence="6">Adenine aminase</shortName>
        <ecNumber evidence="2 6">3.5.4.2</ecNumber>
    </recommendedName>
</protein>
<dbReference type="GO" id="GO:0006146">
    <property type="term" value="P:adenine catabolic process"/>
    <property type="evidence" value="ECO:0007669"/>
    <property type="project" value="InterPro"/>
</dbReference>
<organism evidence="9 10">
    <name type="scientific">Hymenobacter oligotrophus</name>
    <dbReference type="NCBI Taxonomy" id="2319843"/>
    <lineage>
        <taxon>Bacteria</taxon>
        <taxon>Pseudomonadati</taxon>
        <taxon>Bacteroidota</taxon>
        <taxon>Cytophagia</taxon>
        <taxon>Cytophagales</taxon>
        <taxon>Hymenobacteraceae</taxon>
        <taxon>Hymenobacter</taxon>
    </lineage>
</organism>
<accession>A0A3B7QW26</accession>
<dbReference type="InterPro" id="IPR006680">
    <property type="entry name" value="Amidohydro-rel"/>
</dbReference>
<evidence type="ECO:0000256" key="1">
    <source>
        <dbReference type="ARBA" id="ARBA00006773"/>
    </source>
</evidence>
<name>A0A3B7QW26_9BACT</name>
<dbReference type="SUPFAM" id="SSF51338">
    <property type="entry name" value="Composite domain of metallo-dependent hydrolases"/>
    <property type="match status" value="1"/>
</dbReference>
<dbReference type="Pfam" id="PF01979">
    <property type="entry name" value="Amidohydro_1"/>
    <property type="match status" value="1"/>
</dbReference>
<dbReference type="InterPro" id="IPR026912">
    <property type="entry name" value="Adenine_deam_C"/>
</dbReference>
<evidence type="ECO:0000256" key="3">
    <source>
        <dbReference type="ARBA" id="ARBA00022801"/>
    </source>
</evidence>
<dbReference type="CDD" id="cd01295">
    <property type="entry name" value="AdeC"/>
    <property type="match status" value="1"/>
</dbReference>
<dbReference type="Gene3D" id="2.30.40.10">
    <property type="entry name" value="Urease, subunit C, domain 1"/>
    <property type="match status" value="1"/>
</dbReference>
<dbReference type="InterPro" id="IPR006679">
    <property type="entry name" value="Adenine_deam"/>
</dbReference>
<dbReference type="InterPro" id="IPR032466">
    <property type="entry name" value="Metal_Hydrolase"/>
</dbReference>
<keyword evidence="10" id="KW-1185">Reference proteome</keyword>
<dbReference type="GO" id="GO:0000034">
    <property type="term" value="F:adenine deaminase activity"/>
    <property type="evidence" value="ECO:0007669"/>
    <property type="project" value="UniProtKB-UniRule"/>
</dbReference>
<evidence type="ECO:0000256" key="2">
    <source>
        <dbReference type="ARBA" id="ARBA00012782"/>
    </source>
</evidence>
<dbReference type="Proteomes" id="UP000262802">
    <property type="component" value="Chromosome"/>
</dbReference>
<dbReference type="EC" id="3.5.4.2" evidence="2 6"/>
<evidence type="ECO:0000313" key="9">
    <source>
        <dbReference type="EMBL" id="AYA37308.1"/>
    </source>
</evidence>
<dbReference type="OrthoDB" id="9775607at2"/>
<keyword evidence="3 6" id="KW-0378">Hydrolase</keyword>
<evidence type="ECO:0000256" key="6">
    <source>
        <dbReference type="HAMAP-Rule" id="MF_01518"/>
    </source>
</evidence>
<comment type="similarity">
    <text evidence="1 6">Belongs to the metallo-dependent hydrolases superfamily. Adenine deaminase family.</text>
</comment>
<comment type="catalytic activity">
    <reaction evidence="5 6">
        <text>adenine + H2O + H(+) = hypoxanthine + NH4(+)</text>
        <dbReference type="Rhea" id="RHEA:23688"/>
        <dbReference type="ChEBI" id="CHEBI:15377"/>
        <dbReference type="ChEBI" id="CHEBI:15378"/>
        <dbReference type="ChEBI" id="CHEBI:16708"/>
        <dbReference type="ChEBI" id="CHEBI:17368"/>
        <dbReference type="ChEBI" id="CHEBI:28938"/>
        <dbReference type="EC" id="3.5.4.2"/>
    </reaction>
</comment>
<evidence type="ECO:0000259" key="7">
    <source>
        <dbReference type="Pfam" id="PF01979"/>
    </source>
</evidence>
<evidence type="ECO:0000313" key="10">
    <source>
        <dbReference type="Proteomes" id="UP000262802"/>
    </source>
</evidence>
<dbReference type="Pfam" id="PF13382">
    <property type="entry name" value="Adenine_deam_C"/>
    <property type="match status" value="1"/>
</dbReference>
<dbReference type="RefSeq" id="WP_119444882.1">
    <property type="nucleotide sequence ID" value="NZ_CP032317.1"/>
</dbReference>
<dbReference type="KEGG" id="hyh:D3Y59_09735"/>
<proteinExistence type="inferred from homology"/>
<dbReference type="Gene3D" id="3.20.20.140">
    <property type="entry name" value="Metal-dependent hydrolases"/>
    <property type="match status" value="1"/>
</dbReference>
<dbReference type="SUPFAM" id="SSF51556">
    <property type="entry name" value="Metallo-dependent hydrolases"/>
    <property type="match status" value="1"/>
</dbReference>
<gene>
    <name evidence="6 9" type="primary">ade</name>
    <name evidence="9" type="ORF">D3Y59_09735</name>
</gene>
<reference evidence="9 10" key="1">
    <citation type="submission" date="2018-09" db="EMBL/GenBank/DDBJ databases">
        <title>Hymenobacter medium sp. nov., isolated from R2A medium.</title>
        <authorList>
            <person name="Yingchao G."/>
        </authorList>
    </citation>
    <scope>NUCLEOTIDE SEQUENCE [LARGE SCALE GENOMIC DNA]</scope>
    <source>
        <strain evidence="10">sh-6</strain>
    </source>
</reference>
<feature type="domain" description="Adenine deaminase C-terminal" evidence="8">
    <location>
        <begin position="379"/>
        <end position="547"/>
    </location>
</feature>
<keyword evidence="4 6" id="KW-0464">Manganese</keyword>
<sequence length="553" mass="59167">MSADFALRANVVDIPNKTIRPGTIWVANGRIERVAYDAAAPDPALPYALPGFVDAHVHVESSLLVPAEFARLAVVHGTVATVSDPHEIGNVLGVAGVEFMLDNARQSPFHFCFGAPSCVPATVFETAGATITADDIEQLFQRPEIGYLAEMMNWPGVLHHDADVMRKIALARQYGRPVDGHAPGLRGDDARRYAAAGMSTDHECFTADEALDKLACGMHILIREGSAARNFEALVDLLHEYSAQIMFCSDDKHPDSLVLNHIDELVRRAVARGIEVWKVLQAACLNPVQHYRLDLGQLREGDAADFIAVDNLQEFRVQQTYLRGQLVAEQGRALLPPGRNAAPNNFVAQPLQPADFALGAPSAAAATAPVRAIRCYDGQLITAADPAQVPVQSGLLVPDVANDVLKLTVVNRYQPHTKPAVAFIRGFGLQRGALASSVGHDSHNITAVGCSDEAIARAVNLVIAAKGGLAAVGDDGEELLLPLPVAGLMSDGEGYAVAEAYTAVDQLAKHLGSPLRAPFMTLSFMALLVIPALKLSDKGLFDGEKFEFVPVLM</sequence>
<evidence type="ECO:0000256" key="4">
    <source>
        <dbReference type="ARBA" id="ARBA00023211"/>
    </source>
</evidence>
<comment type="cofactor">
    <cofactor evidence="6">
        <name>Mn(2+)</name>
        <dbReference type="ChEBI" id="CHEBI:29035"/>
    </cofactor>
</comment>
<dbReference type="HAMAP" id="MF_01518">
    <property type="entry name" value="Adenine_deamin"/>
    <property type="match status" value="1"/>
</dbReference>
<dbReference type="NCBIfam" id="TIGR01178">
    <property type="entry name" value="ade"/>
    <property type="match status" value="1"/>
</dbReference>
<dbReference type="AlphaFoldDB" id="A0A3B7QW26"/>
<feature type="domain" description="Amidohydrolase-related" evidence="7">
    <location>
        <begin position="47"/>
        <end position="327"/>
    </location>
</feature>
<dbReference type="InterPro" id="IPR011059">
    <property type="entry name" value="Metal-dep_hydrolase_composite"/>
</dbReference>
<evidence type="ECO:0000256" key="5">
    <source>
        <dbReference type="ARBA" id="ARBA00047720"/>
    </source>
</evidence>
<dbReference type="PANTHER" id="PTHR11113">
    <property type="entry name" value="N-ACETYLGLUCOSAMINE-6-PHOSPHATE DEACETYLASE"/>
    <property type="match status" value="1"/>
</dbReference>
<dbReference type="EMBL" id="CP032317">
    <property type="protein sequence ID" value="AYA37308.1"/>
    <property type="molecule type" value="Genomic_DNA"/>
</dbReference>